<evidence type="ECO:0000313" key="2">
    <source>
        <dbReference type="EMBL" id="SDP48931.1"/>
    </source>
</evidence>
<accession>A0A1H0T546</accession>
<sequence length="158" mass="18711">MNIDKSKLIFKTEGFYELTHDDIYEMAKVRYEVFACEQEITCENDFDDKDKVCKHTLVYYEDKLVGYCRILPVGLAYEKPSIGRVLVLKEFRKNYIAQEMMKKSTDFVREHWMENEIILSSQLYAKRLYEAVGFEVISDVYDEAGIPHVKMSLDIYKN</sequence>
<protein>
    <submittedName>
        <fullName evidence="2">ElaA protein</fullName>
    </submittedName>
</protein>
<gene>
    <name evidence="2" type="ORF">SAMN04488529_10664</name>
</gene>
<dbReference type="GO" id="GO:0016747">
    <property type="term" value="F:acyltransferase activity, transferring groups other than amino-acyl groups"/>
    <property type="evidence" value="ECO:0007669"/>
    <property type="project" value="InterPro"/>
</dbReference>
<dbReference type="PROSITE" id="PS51186">
    <property type="entry name" value="GNAT"/>
    <property type="match status" value="1"/>
</dbReference>
<name>A0A1H0T546_9CLOT</name>
<dbReference type="Pfam" id="PF13673">
    <property type="entry name" value="Acetyltransf_10"/>
    <property type="match status" value="1"/>
</dbReference>
<feature type="domain" description="N-acetyltransferase" evidence="1">
    <location>
        <begin position="13"/>
        <end position="156"/>
    </location>
</feature>
<evidence type="ECO:0000313" key="3">
    <source>
        <dbReference type="Proteomes" id="UP000198597"/>
    </source>
</evidence>
<dbReference type="InterPro" id="IPR000182">
    <property type="entry name" value="GNAT_dom"/>
</dbReference>
<dbReference type="EMBL" id="FNJM01000006">
    <property type="protein sequence ID" value="SDP48931.1"/>
    <property type="molecule type" value="Genomic_DNA"/>
</dbReference>
<reference evidence="2 3" key="1">
    <citation type="submission" date="2016-10" db="EMBL/GenBank/DDBJ databases">
        <authorList>
            <person name="de Groot N.N."/>
        </authorList>
    </citation>
    <scope>NUCLEOTIDE SEQUENCE [LARGE SCALE GENOMIC DNA]</scope>
    <source>
        <strain evidence="2 3">DSM 12272</strain>
    </source>
</reference>
<keyword evidence="3" id="KW-1185">Reference proteome</keyword>
<dbReference type="InterPro" id="IPR016181">
    <property type="entry name" value="Acyl_CoA_acyltransferase"/>
</dbReference>
<proteinExistence type="predicted"/>
<organism evidence="2 3">
    <name type="scientific">Clostridium gasigenes</name>
    <dbReference type="NCBI Taxonomy" id="94869"/>
    <lineage>
        <taxon>Bacteria</taxon>
        <taxon>Bacillati</taxon>
        <taxon>Bacillota</taxon>
        <taxon>Clostridia</taxon>
        <taxon>Eubacteriales</taxon>
        <taxon>Clostridiaceae</taxon>
        <taxon>Clostridium</taxon>
    </lineage>
</organism>
<dbReference type="SUPFAM" id="SSF55729">
    <property type="entry name" value="Acyl-CoA N-acyltransferases (Nat)"/>
    <property type="match status" value="1"/>
</dbReference>
<dbReference type="Proteomes" id="UP000198597">
    <property type="component" value="Unassembled WGS sequence"/>
</dbReference>
<dbReference type="RefSeq" id="WP_089969725.1">
    <property type="nucleotide sequence ID" value="NZ_FNJM01000006.1"/>
</dbReference>
<evidence type="ECO:0000259" key="1">
    <source>
        <dbReference type="PROSITE" id="PS51186"/>
    </source>
</evidence>
<dbReference type="Gene3D" id="3.40.630.30">
    <property type="match status" value="1"/>
</dbReference>
<dbReference type="STRING" id="94869.SAMN04488529_10664"/>
<dbReference type="AlphaFoldDB" id="A0A1H0T546"/>
<dbReference type="OrthoDB" id="9796171at2"/>
<dbReference type="CDD" id="cd04301">
    <property type="entry name" value="NAT_SF"/>
    <property type="match status" value="1"/>
</dbReference>